<proteinExistence type="predicted"/>
<feature type="transmembrane region" description="Helical" evidence="1">
    <location>
        <begin position="229"/>
        <end position="247"/>
    </location>
</feature>
<comment type="caution">
    <text evidence="2">The sequence shown here is derived from an EMBL/GenBank/DDBJ whole genome shotgun (WGS) entry which is preliminary data.</text>
</comment>
<dbReference type="Proteomes" id="UP000539350">
    <property type="component" value="Unassembled WGS sequence"/>
</dbReference>
<keyword evidence="1" id="KW-0812">Transmembrane</keyword>
<feature type="transmembrane region" description="Helical" evidence="1">
    <location>
        <begin position="35"/>
        <end position="64"/>
    </location>
</feature>
<sequence length="248" mass="26940">MNAEYQIYLCLILLSRLSLLSRDEALSWRYAELLTAIQIALIVLAFGWQGMAIPAIVAVLLFTLPSALLENKLSVSGWRLISAIGLALFPALFLFIWEGFTFSALSEALGQGIDKLAELLVGPEQWGQLHVASVLLAFLVLANEVNIAMRVILKAVNLVPKTRDGSGSEEESTDNEEFNAGRVIGILERWLMFAVLASGNGWGALGFIIAAKGLVRLKKFADNDFAEYMLVGTLLSALFAIAVATCYG</sequence>
<gene>
    <name evidence="2" type="ORF">H2508_04235</name>
</gene>
<evidence type="ECO:0000313" key="2">
    <source>
        <dbReference type="EMBL" id="MBA6412313.1"/>
    </source>
</evidence>
<dbReference type="RefSeq" id="WP_182169148.1">
    <property type="nucleotide sequence ID" value="NZ_JACFXU010000013.1"/>
</dbReference>
<evidence type="ECO:0000313" key="3">
    <source>
        <dbReference type="Proteomes" id="UP000539350"/>
    </source>
</evidence>
<accession>A0A7W2TUR6</accession>
<protein>
    <submittedName>
        <fullName evidence="2">Uncharacterized protein</fullName>
    </submittedName>
</protein>
<feature type="transmembrane region" description="Helical" evidence="1">
    <location>
        <begin position="190"/>
        <end position="209"/>
    </location>
</feature>
<feature type="transmembrane region" description="Helical" evidence="1">
    <location>
        <begin position="129"/>
        <end position="153"/>
    </location>
</feature>
<dbReference type="EMBL" id="JACFXU010000013">
    <property type="protein sequence ID" value="MBA6412313.1"/>
    <property type="molecule type" value="Genomic_DNA"/>
</dbReference>
<keyword evidence="3" id="KW-1185">Reference proteome</keyword>
<feature type="transmembrane region" description="Helical" evidence="1">
    <location>
        <begin position="76"/>
        <end position="97"/>
    </location>
</feature>
<evidence type="ECO:0000256" key="1">
    <source>
        <dbReference type="SAM" id="Phobius"/>
    </source>
</evidence>
<keyword evidence="1" id="KW-0472">Membrane</keyword>
<organism evidence="2 3">
    <name type="scientific">Sediminihaliea albiluteola</name>
    <dbReference type="NCBI Taxonomy" id="2758564"/>
    <lineage>
        <taxon>Bacteria</taxon>
        <taxon>Pseudomonadati</taxon>
        <taxon>Pseudomonadota</taxon>
        <taxon>Gammaproteobacteria</taxon>
        <taxon>Cellvibrionales</taxon>
        <taxon>Halieaceae</taxon>
        <taxon>Sediminihaliea</taxon>
    </lineage>
</organism>
<reference evidence="2 3" key="1">
    <citation type="submission" date="2020-07" db="EMBL/GenBank/DDBJ databases">
        <title>Halieaceae bacterium, F7430, whole genome shotgun sequencing project.</title>
        <authorList>
            <person name="Jiang S."/>
            <person name="Liu Z.W."/>
            <person name="Du Z.J."/>
        </authorList>
    </citation>
    <scope>NUCLEOTIDE SEQUENCE [LARGE SCALE GENOMIC DNA]</scope>
    <source>
        <strain evidence="2 3">F7430</strain>
    </source>
</reference>
<dbReference type="AlphaFoldDB" id="A0A7W2TUR6"/>
<name>A0A7W2TUR6_9GAMM</name>
<keyword evidence="1" id="KW-1133">Transmembrane helix</keyword>